<comment type="caution">
    <text evidence="2">The sequence shown here is derived from an EMBL/GenBank/DDBJ whole genome shotgun (WGS) entry which is preliminary data.</text>
</comment>
<sequence length="209" mass="23313">MSISPYPLYAFHVLESRLLSHSVKYPLQLFKNLTSSSGGKDGDTDSPLFVTWDIEKNGENSLRGCIGTFADQPLEKGIKEYAEISAFQDPRFDAISPAEFSKLSVDITLLQNFTRGEDALDWELGKHGIRIHFNYKGSVKSGTYLPSVAVDQGWTKDWTIINLIAKAGGDAKKVDFGSIQLTRYEGIKSGIDYRGYKEFMNKNGLETVL</sequence>
<accession>K0KH29</accession>
<dbReference type="EMBL" id="CAIF01000003">
    <property type="protein sequence ID" value="CCH40689.1"/>
    <property type="molecule type" value="Genomic_DNA"/>
</dbReference>
<dbReference type="InParanoid" id="K0KH29"/>
<gene>
    <name evidence="2" type="ORF">BN7_223</name>
</gene>
<dbReference type="STRING" id="1206466.K0KH29"/>
<dbReference type="eggNOG" id="KOG3274">
    <property type="taxonomic scope" value="Eukaryota"/>
</dbReference>
<dbReference type="Proteomes" id="UP000009328">
    <property type="component" value="Unassembled WGS sequence"/>
</dbReference>
<organism evidence="2 3">
    <name type="scientific">Wickerhamomyces ciferrii (strain ATCC 14091 / BCRC 22168 / CBS 111 / JCM 3599 / NBRC 0793 / NRRL Y-1031 F-60-10)</name>
    <name type="common">Yeast</name>
    <name type="synonym">Pichia ciferrii</name>
    <dbReference type="NCBI Taxonomy" id="1206466"/>
    <lineage>
        <taxon>Eukaryota</taxon>
        <taxon>Fungi</taxon>
        <taxon>Dikarya</taxon>
        <taxon>Ascomycota</taxon>
        <taxon>Saccharomycotina</taxon>
        <taxon>Saccharomycetes</taxon>
        <taxon>Phaffomycetales</taxon>
        <taxon>Wickerhamomycetaceae</taxon>
        <taxon>Wickerhamomyces</taxon>
    </lineage>
</organism>
<dbReference type="InterPro" id="IPR027485">
    <property type="entry name" value="AMMECR1_N"/>
</dbReference>
<name>K0KH29_WICCF</name>
<dbReference type="FunCoup" id="K0KH29">
    <property type="interactions" value="1107"/>
</dbReference>
<dbReference type="PANTHER" id="PTHR13016:SF0">
    <property type="entry name" value="AMME SYNDROME CANDIDATE GENE 1 PROTEIN"/>
    <property type="match status" value="1"/>
</dbReference>
<reference evidence="2 3" key="1">
    <citation type="journal article" date="2012" name="Eukaryot. Cell">
        <title>Draft genome sequence of Wickerhamomyces ciferrii NRRL Y-1031 F-60-10.</title>
        <authorList>
            <person name="Schneider J."/>
            <person name="Andrea H."/>
            <person name="Blom J."/>
            <person name="Jaenicke S."/>
            <person name="Ruckert C."/>
            <person name="Schorsch C."/>
            <person name="Szczepanowski R."/>
            <person name="Farwick M."/>
            <person name="Goesmann A."/>
            <person name="Puhler A."/>
            <person name="Schaffer S."/>
            <person name="Tauch A."/>
            <person name="Kohler T."/>
            <person name="Brinkrolf K."/>
        </authorList>
    </citation>
    <scope>NUCLEOTIDE SEQUENCE [LARGE SCALE GENOMIC DNA]</scope>
    <source>
        <strain evidence="3">ATCC 14091 / BCRC 22168 / CBS 111 / JCM 3599 / NBRC 0793 / NRRL Y-1031 F-60-10</strain>
    </source>
</reference>
<evidence type="ECO:0000313" key="2">
    <source>
        <dbReference type="EMBL" id="CCH40689.1"/>
    </source>
</evidence>
<dbReference type="NCBIfam" id="TIGR00296">
    <property type="entry name" value="TIGR00296 family protein"/>
    <property type="match status" value="1"/>
</dbReference>
<dbReference type="InterPro" id="IPR023473">
    <property type="entry name" value="AMMECR1"/>
</dbReference>
<evidence type="ECO:0000313" key="3">
    <source>
        <dbReference type="Proteomes" id="UP000009328"/>
    </source>
</evidence>
<dbReference type="HOGENOM" id="CLU_052828_3_0_1"/>
<dbReference type="PROSITE" id="PS51112">
    <property type="entry name" value="AMMECR1"/>
    <property type="match status" value="1"/>
</dbReference>
<dbReference type="InterPro" id="IPR002733">
    <property type="entry name" value="AMMECR1_domain"/>
</dbReference>
<protein>
    <recommendedName>
        <fullName evidence="1">AMMECR1 domain-containing protein</fullName>
    </recommendedName>
</protein>
<dbReference type="Pfam" id="PF01871">
    <property type="entry name" value="AMMECR1"/>
    <property type="match status" value="1"/>
</dbReference>
<dbReference type="AlphaFoldDB" id="K0KH29"/>
<proteinExistence type="predicted"/>
<dbReference type="SUPFAM" id="SSF143447">
    <property type="entry name" value="AMMECR1-like"/>
    <property type="match status" value="1"/>
</dbReference>
<keyword evidence="3" id="KW-1185">Reference proteome</keyword>
<feature type="domain" description="AMMECR1" evidence="1">
    <location>
        <begin position="1"/>
        <end position="200"/>
    </location>
</feature>
<dbReference type="Gene3D" id="3.30.700.20">
    <property type="entry name" value="Hypothetical protein ph0010, domain 1"/>
    <property type="match status" value="1"/>
</dbReference>
<evidence type="ECO:0000259" key="1">
    <source>
        <dbReference type="PROSITE" id="PS51112"/>
    </source>
</evidence>
<dbReference type="PANTHER" id="PTHR13016">
    <property type="entry name" value="AMMECR1 HOMOLOG"/>
    <property type="match status" value="1"/>
</dbReference>
<dbReference type="InterPro" id="IPR036071">
    <property type="entry name" value="AMMECR1_dom_sf"/>
</dbReference>